<dbReference type="PROSITE" id="PS51257">
    <property type="entry name" value="PROKAR_LIPOPROTEIN"/>
    <property type="match status" value="1"/>
</dbReference>
<dbReference type="Proteomes" id="UP000824782">
    <property type="component" value="Unassembled WGS sequence"/>
</dbReference>
<feature type="transmembrane region" description="Helical" evidence="1">
    <location>
        <begin position="15"/>
        <end position="36"/>
    </location>
</feature>
<keyword evidence="1" id="KW-0472">Membrane</keyword>
<evidence type="ECO:0000313" key="2">
    <source>
        <dbReference type="EMBL" id="KAG8534830.1"/>
    </source>
</evidence>
<proteinExistence type="predicted"/>
<protein>
    <submittedName>
        <fullName evidence="2">Uncharacterized protein</fullName>
    </submittedName>
</protein>
<sequence length="107" mass="12488">MGKNASFWRSYQPHVGLSLFILQSCTFPFCIFYLFLNSFVIDTFQQEFLPFYPLPYWVPSLFHAEFCIPQCIFYHCQKVIASSSCLHVVVFGVILHCMDVFCTGHLK</sequence>
<evidence type="ECO:0000313" key="3">
    <source>
        <dbReference type="Proteomes" id="UP000824782"/>
    </source>
</evidence>
<dbReference type="AlphaFoldDB" id="A0AAV6YIL1"/>
<evidence type="ECO:0000256" key="1">
    <source>
        <dbReference type="SAM" id="Phobius"/>
    </source>
</evidence>
<accession>A0AAV6YIL1</accession>
<comment type="caution">
    <text evidence="2">The sequence shown here is derived from an EMBL/GenBank/DDBJ whole genome shotgun (WGS) entry which is preliminary data.</text>
</comment>
<organism evidence="2 3">
    <name type="scientific">Engystomops pustulosus</name>
    <name type="common">Tungara frog</name>
    <name type="synonym">Physalaemus pustulosus</name>
    <dbReference type="NCBI Taxonomy" id="76066"/>
    <lineage>
        <taxon>Eukaryota</taxon>
        <taxon>Metazoa</taxon>
        <taxon>Chordata</taxon>
        <taxon>Craniata</taxon>
        <taxon>Vertebrata</taxon>
        <taxon>Euteleostomi</taxon>
        <taxon>Amphibia</taxon>
        <taxon>Batrachia</taxon>
        <taxon>Anura</taxon>
        <taxon>Neobatrachia</taxon>
        <taxon>Hyloidea</taxon>
        <taxon>Leptodactylidae</taxon>
        <taxon>Leiuperinae</taxon>
        <taxon>Engystomops</taxon>
    </lineage>
</organism>
<dbReference type="EMBL" id="WNYA01089275">
    <property type="protein sequence ID" value="KAG8534830.1"/>
    <property type="molecule type" value="Genomic_DNA"/>
</dbReference>
<keyword evidence="1" id="KW-0812">Transmembrane</keyword>
<gene>
    <name evidence="2" type="ORF">GDO81_030193</name>
</gene>
<keyword evidence="1" id="KW-1133">Transmembrane helix</keyword>
<name>A0AAV6YIL1_ENGPU</name>
<keyword evidence="3" id="KW-1185">Reference proteome</keyword>
<reference evidence="2" key="1">
    <citation type="thesis" date="2020" institute="ProQuest LLC" country="789 East Eisenhower Parkway, Ann Arbor, MI, USA">
        <title>Comparative Genomics and Chromosome Evolution.</title>
        <authorList>
            <person name="Mudd A.B."/>
        </authorList>
    </citation>
    <scope>NUCLEOTIDE SEQUENCE</scope>
    <source>
        <strain evidence="2">237g6f4</strain>
        <tissue evidence="2">Blood</tissue>
    </source>
</reference>